<dbReference type="EMBL" id="CACVAS010000030">
    <property type="protein sequence ID" value="CAA6804102.1"/>
    <property type="molecule type" value="Genomic_DNA"/>
</dbReference>
<reference evidence="2" key="1">
    <citation type="submission" date="2020-01" db="EMBL/GenBank/DDBJ databases">
        <authorList>
            <person name="Meier V. D."/>
            <person name="Meier V D."/>
        </authorList>
    </citation>
    <scope>NUCLEOTIDE SEQUENCE</scope>
    <source>
        <strain evidence="2">HLG_WM_MAG_01</strain>
    </source>
</reference>
<name>A0A6S6SL97_9BACT</name>
<accession>A0A6S6SL97</accession>
<protein>
    <recommendedName>
        <fullName evidence="1">YhdP central domain-containing protein</fullName>
    </recommendedName>
</protein>
<sequence length="859" mass="96944">MVGPYNIEGLYIKLDKKLTLKANRVVLPKSNDTSSLEDIDKSFDTIKYIFTFFDYIEINNMNIDDDKINLIFADDLLYVSNNMYEIAGTIDRTRKKLKADISLFHLKNENIDFNGTVTYDLRTHSVVAKGDFSAYEIEGSLTVQKESENITFNVQSDTFENVKPVINRFTLSPAVKAWIVDRVQAKRYTLKSLSGKLIVNDESYKMDFDALQAEVLFEDVKIFYKESLDPVLAKSFLLRYENKALYFDLNAPSYKMKDMNKSKLSIVNLGKKDTTLHLDLHMKTAMDTQLEEVLTAYDIALPVKHKGDLVDVNLKMDIPLGRKPVNKKSVDKKPPKKPTVFVNVDLYEGTLWYKNIKVKLKKGNVQFDNQKQSPIVTKLMLAPGALAIGETTLLVESGKVSYANDLVTIDNVKMKESWYKGSVDGIVELDKQKASLKLDIEKVSIGDKEKFFVLENKKLNFYLRYKNNLRMDIPGLDITIKKQKKSMSFELNNLAKVKPYVHNLPIDVDGGSLNIVKRGLEHYTLEGVLKRAACYFYSDDGKCHVSVPITGTIKNNSVHIYAFKKAFHFNSDKSRITLKKLNFDLEQFLSDTKNVTKKKTVKKSNRLVILGEKSNLRYGKHTLVTDSYDIEIDPNGDISAFASLAGDIVKFSKKGKKFSLKALRVKDKMLHPLIGFSGLKEGRYTLIKSGNIDEVTQGQIIVEGGYLSDFKAYNNTLALLNTIPAIATLSNPGFSEQGFSIKRGLIDYKMVGDEINFNSIYIEGESANFVGKGSINLKTNKIDMQLAIHTAREFGKIVGHLPLLGYILMGKDKSMTIGLTITGSLEQPIVKTSATKEILTLPLDLIKRTLESPVHIFNK</sequence>
<evidence type="ECO:0000259" key="1">
    <source>
        <dbReference type="Pfam" id="PF13116"/>
    </source>
</evidence>
<dbReference type="InterPro" id="IPR025263">
    <property type="entry name" value="YhdP_central"/>
</dbReference>
<organism evidence="2">
    <name type="scientific">uncultured Sulfurovum sp</name>
    <dbReference type="NCBI Taxonomy" id="269237"/>
    <lineage>
        <taxon>Bacteria</taxon>
        <taxon>Pseudomonadati</taxon>
        <taxon>Campylobacterota</taxon>
        <taxon>Epsilonproteobacteria</taxon>
        <taxon>Campylobacterales</taxon>
        <taxon>Sulfurovaceae</taxon>
        <taxon>Sulfurovum</taxon>
        <taxon>environmental samples</taxon>
    </lineage>
</organism>
<evidence type="ECO:0000313" key="2">
    <source>
        <dbReference type="EMBL" id="CAA6804102.1"/>
    </source>
</evidence>
<dbReference type="Pfam" id="PF13116">
    <property type="entry name" value="YhdP"/>
    <property type="match status" value="2"/>
</dbReference>
<feature type="domain" description="YhdP central" evidence="1">
    <location>
        <begin position="688"/>
        <end position="830"/>
    </location>
</feature>
<gene>
    <name evidence="2" type="ORF">HELGO_WM2873</name>
</gene>
<feature type="domain" description="YhdP central" evidence="1">
    <location>
        <begin position="171"/>
        <end position="387"/>
    </location>
</feature>
<proteinExistence type="predicted"/>
<dbReference type="AlphaFoldDB" id="A0A6S6SL97"/>